<dbReference type="EMBL" id="CP102480">
    <property type="protein sequence ID" value="UUX51313.1"/>
    <property type="molecule type" value="Genomic_DNA"/>
</dbReference>
<dbReference type="RefSeq" id="WP_257770726.1">
    <property type="nucleotide sequence ID" value="NZ_CP102480.1"/>
</dbReference>
<sequence>MRPNIPNLRQSSGDFDMFRRPPHDKKPVVLQVLPALVSGGVERGTIDVANALVQAGWDALVISAGGPMVHELTRVGARHIEHPLGSKNPMSWRQNFDWLVDVIHNENVDIVHARSRMPAWIAWRAARKNRVPFVTTFHGRFPDSNPLKKLYNSVMVRGDRVIAISHFIASEIERRFGTGSDKLRIIPRGVNTDLYDPDGVSAERMIKLSREWRLPDGVPVVVLPGRVTRWKGHEVLIEALTRLGDQPVHCIMVGSYDGKESYKAELEEKIAKAGLTASVMFTGPAKDLPCVYKVADVVVSASIDPEPFGRVMIEAQAMGRPIVATDHGGARESVLPGETGFLVKPNDPDALATGIRQALSLNADQRAALSAKAIAHAREHYMTRDMCLRTLSVYEEVLPKSPNAGR</sequence>
<dbReference type="PANTHER" id="PTHR45947">
    <property type="entry name" value="SULFOQUINOVOSYL TRANSFERASE SQD2"/>
    <property type="match status" value="1"/>
</dbReference>
<name>A0A9J7AY02_9PROT</name>
<reference evidence="3" key="1">
    <citation type="submission" date="2022-08" db="EMBL/GenBank/DDBJ databases">
        <title>Nisaea acidiphila sp. nov., isolated from a marine algal debris and emended description of the genus Nisaea Urios et al. 2008.</title>
        <authorList>
            <person name="Kwon K."/>
        </authorList>
    </citation>
    <scope>NUCLEOTIDE SEQUENCE</scope>
    <source>
        <strain evidence="3">MEBiC11861</strain>
    </source>
</reference>
<evidence type="ECO:0000313" key="4">
    <source>
        <dbReference type="Proteomes" id="UP001060336"/>
    </source>
</evidence>
<proteinExistence type="predicted"/>
<evidence type="ECO:0000259" key="2">
    <source>
        <dbReference type="Pfam" id="PF13439"/>
    </source>
</evidence>
<dbReference type="InterPro" id="IPR001296">
    <property type="entry name" value="Glyco_trans_1"/>
</dbReference>
<protein>
    <submittedName>
        <fullName evidence="3">Glycosyltransferase family 4 protein</fullName>
    </submittedName>
</protein>
<dbReference type="GO" id="GO:0016758">
    <property type="term" value="F:hexosyltransferase activity"/>
    <property type="evidence" value="ECO:0007669"/>
    <property type="project" value="TreeGrafter"/>
</dbReference>
<feature type="domain" description="Glycosyltransferase subfamily 4-like N-terminal" evidence="2">
    <location>
        <begin position="39"/>
        <end position="193"/>
    </location>
</feature>
<dbReference type="AlphaFoldDB" id="A0A9J7AY02"/>
<dbReference type="CDD" id="cd03819">
    <property type="entry name" value="GT4_WavL-like"/>
    <property type="match status" value="1"/>
</dbReference>
<dbReference type="KEGG" id="naci:NUH88_06360"/>
<dbReference type="Pfam" id="PF13439">
    <property type="entry name" value="Glyco_transf_4"/>
    <property type="match status" value="1"/>
</dbReference>
<evidence type="ECO:0000259" key="1">
    <source>
        <dbReference type="Pfam" id="PF00534"/>
    </source>
</evidence>
<evidence type="ECO:0000313" key="3">
    <source>
        <dbReference type="EMBL" id="UUX51313.1"/>
    </source>
</evidence>
<dbReference type="InterPro" id="IPR050194">
    <property type="entry name" value="Glycosyltransferase_grp1"/>
</dbReference>
<dbReference type="Pfam" id="PF00534">
    <property type="entry name" value="Glycos_transf_1"/>
    <property type="match status" value="1"/>
</dbReference>
<feature type="domain" description="Glycosyl transferase family 1" evidence="1">
    <location>
        <begin position="209"/>
        <end position="373"/>
    </location>
</feature>
<gene>
    <name evidence="3" type="ORF">NUH88_06360</name>
</gene>
<dbReference type="SUPFAM" id="SSF53756">
    <property type="entry name" value="UDP-Glycosyltransferase/glycogen phosphorylase"/>
    <property type="match status" value="1"/>
</dbReference>
<dbReference type="Proteomes" id="UP001060336">
    <property type="component" value="Chromosome"/>
</dbReference>
<keyword evidence="4" id="KW-1185">Reference proteome</keyword>
<dbReference type="Gene3D" id="3.40.50.2000">
    <property type="entry name" value="Glycogen Phosphorylase B"/>
    <property type="match status" value="2"/>
</dbReference>
<dbReference type="InterPro" id="IPR028098">
    <property type="entry name" value="Glyco_trans_4-like_N"/>
</dbReference>
<organism evidence="3 4">
    <name type="scientific">Nisaea acidiphila</name>
    <dbReference type="NCBI Taxonomy" id="1862145"/>
    <lineage>
        <taxon>Bacteria</taxon>
        <taxon>Pseudomonadati</taxon>
        <taxon>Pseudomonadota</taxon>
        <taxon>Alphaproteobacteria</taxon>
        <taxon>Rhodospirillales</taxon>
        <taxon>Thalassobaculaceae</taxon>
        <taxon>Nisaea</taxon>
    </lineage>
</organism>
<accession>A0A9J7AY02</accession>
<dbReference type="PANTHER" id="PTHR45947:SF3">
    <property type="entry name" value="SULFOQUINOVOSYL TRANSFERASE SQD2"/>
    <property type="match status" value="1"/>
</dbReference>